<comment type="caution">
    <text evidence="1">The sequence shown here is derived from an EMBL/GenBank/DDBJ whole genome shotgun (WGS) entry which is preliminary data.</text>
</comment>
<keyword evidence="2" id="KW-1185">Reference proteome</keyword>
<evidence type="ECO:0000313" key="1">
    <source>
        <dbReference type="EMBL" id="KAJ3533291.1"/>
    </source>
</evidence>
<name>A0ACC1S6Y6_9HYPO</name>
<dbReference type="EMBL" id="JANRMS010000882">
    <property type="protein sequence ID" value="KAJ3533291.1"/>
    <property type="molecule type" value="Genomic_DNA"/>
</dbReference>
<protein>
    <submittedName>
        <fullName evidence="1">Uncharacterized protein</fullName>
    </submittedName>
</protein>
<reference evidence="1" key="1">
    <citation type="submission" date="2022-08" db="EMBL/GenBank/DDBJ databases">
        <title>Genome Sequence of Fusarium decemcellulare.</title>
        <authorList>
            <person name="Buettner E."/>
        </authorList>
    </citation>
    <scope>NUCLEOTIDE SEQUENCE</scope>
    <source>
        <strain evidence="1">Babe19</strain>
    </source>
</reference>
<organism evidence="1 2">
    <name type="scientific">Fusarium decemcellulare</name>
    <dbReference type="NCBI Taxonomy" id="57161"/>
    <lineage>
        <taxon>Eukaryota</taxon>
        <taxon>Fungi</taxon>
        <taxon>Dikarya</taxon>
        <taxon>Ascomycota</taxon>
        <taxon>Pezizomycotina</taxon>
        <taxon>Sordariomycetes</taxon>
        <taxon>Hypocreomycetidae</taxon>
        <taxon>Hypocreales</taxon>
        <taxon>Nectriaceae</taxon>
        <taxon>Fusarium</taxon>
        <taxon>Fusarium decemcellulare species complex</taxon>
    </lineage>
</organism>
<dbReference type="Proteomes" id="UP001148629">
    <property type="component" value="Unassembled WGS sequence"/>
</dbReference>
<gene>
    <name evidence="1" type="ORF">NM208_g8048</name>
</gene>
<proteinExistence type="predicted"/>
<accession>A0ACC1S6Y6</accession>
<sequence>MPRYGCCAQGLVFPNHHLQGLQDFLREPPFQFPGDMITEDYARDRGLTKWALDPSVMQHVGLVESSEGLRRAESLLLSAEASSPIDPFSACPTLGRVYKIEEQEIHPYNMHGYHFPKAWSTGFD</sequence>
<evidence type="ECO:0000313" key="2">
    <source>
        <dbReference type="Proteomes" id="UP001148629"/>
    </source>
</evidence>